<proteinExistence type="predicted"/>
<gene>
    <name evidence="2" type="ORF">WR25_20606</name>
</gene>
<evidence type="ECO:0000313" key="2">
    <source>
        <dbReference type="EMBL" id="PAV69036.1"/>
    </source>
</evidence>
<organism evidence="2 3">
    <name type="scientific">Diploscapter pachys</name>
    <dbReference type="NCBI Taxonomy" id="2018661"/>
    <lineage>
        <taxon>Eukaryota</taxon>
        <taxon>Metazoa</taxon>
        <taxon>Ecdysozoa</taxon>
        <taxon>Nematoda</taxon>
        <taxon>Chromadorea</taxon>
        <taxon>Rhabditida</taxon>
        <taxon>Rhabditina</taxon>
        <taxon>Rhabditomorpha</taxon>
        <taxon>Rhabditoidea</taxon>
        <taxon>Rhabditidae</taxon>
        <taxon>Diploscapter</taxon>
    </lineage>
</organism>
<dbReference type="AlphaFoldDB" id="A0A2A2K4W5"/>
<feature type="region of interest" description="Disordered" evidence="1">
    <location>
        <begin position="1"/>
        <end position="27"/>
    </location>
</feature>
<dbReference type="EMBL" id="LIAE01009624">
    <property type="protein sequence ID" value="PAV69036.1"/>
    <property type="molecule type" value="Genomic_DNA"/>
</dbReference>
<feature type="compositionally biased region" description="Basic residues" evidence="1">
    <location>
        <begin position="1"/>
        <end position="10"/>
    </location>
</feature>
<protein>
    <submittedName>
        <fullName evidence="2">Uncharacterized protein</fullName>
    </submittedName>
</protein>
<evidence type="ECO:0000256" key="1">
    <source>
        <dbReference type="SAM" id="MobiDB-lite"/>
    </source>
</evidence>
<evidence type="ECO:0000313" key="3">
    <source>
        <dbReference type="Proteomes" id="UP000218231"/>
    </source>
</evidence>
<name>A0A2A2K4W5_9BILA</name>
<sequence length="97" mass="10288">MTRRRRRPRAARAGARAERRPGLSATEEGEQVLVDHVSVGGGHAMGNCARLTLSWAWRSSNTDLGSPPGLLSVWTINGGTAAMMAALGTLSSGWRAM</sequence>
<comment type="caution">
    <text evidence="2">The sequence shown here is derived from an EMBL/GenBank/DDBJ whole genome shotgun (WGS) entry which is preliminary data.</text>
</comment>
<accession>A0A2A2K4W5</accession>
<dbReference type="Proteomes" id="UP000218231">
    <property type="component" value="Unassembled WGS sequence"/>
</dbReference>
<reference evidence="2 3" key="1">
    <citation type="journal article" date="2017" name="Curr. Biol.">
        <title>Genome architecture and evolution of a unichromosomal asexual nematode.</title>
        <authorList>
            <person name="Fradin H."/>
            <person name="Zegar C."/>
            <person name="Gutwein M."/>
            <person name="Lucas J."/>
            <person name="Kovtun M."/>
            <person name="Corcoran D."/>
            <person name="Baugh L.R."/>
            <person name="Kiontke K."/>
            <person name="Gunsalus K."/>
            <person name="Fitch D.H."/>
            <person name="Piano F."/>
        </authorList>
    </citation>
    <scope>NUCLEOTIDE SEQUENCE [LARGE SCALE GENOMIC DNA]</scope>
    <source>
        <strain evidence="2">PF1309</strain>
    </source>
</reference>
<keyword evidence="3" id="KW-1185">Reference proteome</keyword>